<reference evidence="1" key="1">
    <citation type="journal article" date="2020" name="mSystems">
        <title>Genome- and Community-Level Interaction Insights into Carbon Utilization and Element Cycling Functions of Hydrothermarchaeota in Hydrothermal Sediment.</title>
        <authorList>
            <person name="Zhou Z."/>
            <person name="Liu Y."/>
            <person name="Xu W."/>
            <person name="Pan J."/>
            <person name="Luo Z.H."/>
            <person name="Li M."/>
        </authorList>
    </citation>
    <scope>NUCLEOTIDE SEQUENCE [LARGE SCALE GENOMIC DNA]</scope>
    <source>
        <strain evidence="1">SpSt-508</strain>
    </source>
</reference>
<evidence type="ECO:0000313" key="1">
    <source>
        <dbReference type="EMBL" id="HGT38556.1"/>
    </source>
</evidence>
<name>A0A7C4LK37_9PLAN</name>
<comment type="caution">
    <text evidence="1">The sequence shown here is derived from an EMBL/GenBank/DDBJ whole genome shotgun (WGS) entry which is preliminary data.</text>
</comment>
<accession>A0A7C4LK37</accession>
<protein>
    <submittedName>
        <fullName evidence="1">Uncharacterized protein</fullName>
    </submittedName>
</protein>
<organism evidence="1">
    <name type="scientific">Schlesneria paludicola</name>
    <dbReference type="NCBI Taxonomy" id="360056"/>
    <lineage>
        <taxon>Bacteria</taxon>
        <taxon>Pseudomonadati</taxon>
        <taxon>Planctomycetota</taxon>
        <taxon>Planctomycetia</taxon>
        <taxon>Planctomycetales</taxon>
        <taxon>Planctomycetaceae</taxon>
        <taxon>Schlesneria</taxon>
    </lineage>
</organism>
<gene>
    <name evidence="1" type="ORF">ENS64_04750</name>
</gene>
<proteinExistence type="predicted"/>
<sequence length="113" mass="13101">MSPSHAVHLDGSRFWVIHRGRTYGPFDYEWSADFCGLSMLYRGEKFGEYCSREELYADLRPFRLPLSVVNVTSIVMGCVLWGVLNGLSESEREHLVQTRLSEFGYERFRPSQS</sequence>
<dbReference type="EMBL" id="DSVQ01000010">
    <property type="protein sequence ID" value="HGT38556.1"/>
    <property type="molecule type" value="Genomic_DNA"/>
</dbReference>
<dbReference type="AlphaFoldDB" id="A0A7C4LK37"/>